<accession>A0A6B9XPK3</accession>
<dbReference type="AlphaFoldDB" id="A0A6B9XPK3"/>
<protein>
    <submittedName>
        <fullName evidence="1">Uncharacterized protein</fullName>
    </submittedName>
</protein>
<name>A0A6B9XPK3_PICSI</name>
<gene>
    <name evidence="1" type="primary">orf03889</name>
    <name evidence="1" type="ORF">Q903MT_gene3866</name>
</gene>
<keyword evidence="1" id="KW-0496">Mitochondrion</keyword>
<organism evidence="1">
    <name type="scientific">Picea sitchensis</name>
    <name type="common">Sitka spruce</name>
    <name type="synonym">Pinus sitchensis</name>
    <dbReference type="NCBI Taxonomy" id="3332"/>
    <lineage>
        <taxon>Eukaryota</taxon>
        <taxon>Viridiplantae</taxon>
        <taxon>Streptophyta</taxon>
        <taxon>Embryophyta</taxon>
        <taxon>Tracheophyta</taxon>
        <taxon>Spermatophyta</taxon>
        <taxon>Pinopsida</taxon>
        <taxon>Pinidae</taxon>
        <taxon>Conifers I</taxon>
        <taxon>Pinales</taxon>
        <taxon>Pinaceae</taxon>
        <taxon>Picea</taxon>
    </lineage>
</organism>
<proteinExistence type="predicted"/>
<dbReference type="EMBL" id="MK697699">
    <property type="protein sequence ID" value="QHR89844.1"/>
    <property type="molecule type" value="Genomic_DNA"/>
</dbReference>
<evidence type="ECO:0000313" key="1">
    <source>
        <dbReference type="EMBL" id="QHR89844.1"/>
    </source>
</evidence>
<sequence>MHLVMRMDRATDTEVQYAFSPHYPNYPVPHYPVPNPHPPVRHSIRITAFRSIRIPQSDSPIPIRLPF</sequence>
<reference evidence="1" key="1">
    <citation type="submission" date="2019-03" db="EMBL/GenBank/DDBJ databases">
        <title>Largest Complete Mitochondrial Genome of a Gymnosperm, Sitka Spruce (Picea sitchensis), Indicates Complex Physical Structure.</title>
        <authorList>
            <person name="Jackman S.D."/>
            <person name="Coombe L."/>
            <person name="Warren R."/>
            <person name="Kirk H."/>
            <person name="Trinh E."/>
            <person name="McLeod T."/>
            <person name="Pleasance S."/>
            <person name="Pandoh P."/>
            <person name="Zhao Y."/>
            <person name="Coope R."/>
            <person name="Bousquet J."/>
            <person name="Bohlmann J.C."/>
            <person name="Jones S.J.M."/>
            <person name="Birol I."/>
        </authorList>
    </citation>
    <scope>NUCLEOTIDE SEQUENCE</scope>
    <source>
        <strain evidence="1">Q903</strain>
    </source>
</reference>
<geneLocation type="mitochondrion" evidence="1"/>